<dbReference type="Proteomes" id="UP000580250">
    <property type="component" value="Unassembled WGS sequence"/>
</dbReference>
<protein>
    <submittedName>
        <fullName evidence="1">Uncharacterized protein</fullName>
    </submittedName>
</protein>
<gene>
    <name evidence="1" type="ORF">MENT_LOCUS60499</name>
</gene>
<dbReference type="EMBL" id="CAJEWN010003129">
    <property type="protein sequence ID" value="CAD2206617.1"/>
    <property type="molecule type" value="Genomic_DNA"/>
</dbReference>
<proteinExistence type="predicted"/>
<accession>A0A6V7Y7E3</accession>
<name>A0A6V7Y7E3_MELEN</name>
<evidence type="ECO:0000313" key="1">
    <source>
        <dbReference type="EMBL" id="CAD2206617.1"/>
    </source>
</evidence>
<evidence type="ECO:0000313" key="2">
    <source>
        <dbReference type="Proteomes" id="UP000580250"/>
    </source>
</evidence>
<sequence>MDCHLAQEVALVVLECIQIISNQVSLKTKYNTTKYYDAVFVRLLNLELELLSENWPETIRLQTLAALAVFVNLFSSRFFHSGPLDCLSTLVKTLLLQLNSRISRIQTSAAALLQLILKRWI</sequence>
<comment type="caution">
    <text evidence="1">The sequence shown here is derived from an EMBL/GenBank/DDBJ whole genome shotgun (WGS) entry which is preliminary data.</text>
</comment>
<organism evidence="1 2">
    <name type="scientific">Meloidogyne enterolobii</name>
    <name type="common">Root-knot nematode worm</name>
    <name type="synonym">Meloidogyne mayaguensis</name>
    <dbReference type="NCBI Taxonomy" id="390850"/>
    <lineage>
        <taxon>Eukaryota</taxon>
        <taxon>Metazoa</taxon>
        <taxon>Ecdysozoa</taxon>
        <taxon>Nematoda</taxon>
        <taxon>Chromadorea</taxon>
        <taxon>Rhabditida</taxon>
        <taxon>Tylenchina</taxon>
        <taxon>Tylenchomorpha</taxon>
        <taxon>Tylenchoidea</taxon>
        <taxon>Meloidogynidae</taxon>
        <taxon>Meloidogyninae</taxon>
        <taxon>Meloidogyne</taxon>
    </lineage>
</organism>
<dbReference type="OrthoDB" id="47328at2759"/>
<reference evidence="1 2" key="1">
    <citation type="submission" date="2020-08" db="EMBL/GenBank/DDBJ databases">
        <authorList>
            <person name="Koutsovoulos G."/>
            <person name="Danchin GJ E."/>
        </authorList>
    </citation>
    <scope>NUCLEOTIDE SEQUENCE [LARGE SCALE GENOMIC DNA]</scope>
</reference>
<dbReference type="AlphaFoldDB" id="A0A6V7Y7E3"/>